<dbReference type="InterPro" id="IPR053820">
    <property type="entry name" value="MSL3_chromo-like"/>
</dbReference>
<evidence type="ECO:0000256" key="1">
    <source>
        <dbReference type="SAM" id="MobiDB-lite"/>
    </source>
</evidence>
<evidence type="ECO:0000313" key="5">
    <source>
        <dbReference type="EMBL" id="CAG5084380.1"/>
    </source>
</evidence>
<evidence type="ECO:0000313" key="6">
    <source>
        <dbReference type="Proteomes" id="UP000683507"/>
    </source>
</evidence>
<dbReference type="InterPro" id="IPR016197">
    <property type="entry name" value="Chromo-like_dom_sf"/>
</dbReference>
<proteinExistence type="predicted"/>
<dbReference type="InterPro" id="IPR014002">
    <property type="entry name" value="Agenet_dom_plant"/>
</dbReference>
<feature type="chain" id="PRO_5037886055" description="Tudor domain-containing protein" evidence="2">
    <location>
        <begin position="26"/>
        <end position="294"/>
    </location>
</feature>
<accession>A0A916NSS9</accession>
<sequence>MCLFLFKKKMKKLFWMLTLIIGLNAVVLSQSELKVGDKVEVNWLGKGTYYSGQIDQIEGEKYFIRYDDGDEEWTTSEFINVIPESAFNVGDRVEANWNNEGTYLPAIVKSVKGENFYLKYDDGNLEWTTADKIKAKEGSKCLDKTTKYKKGEKVDLLYNDKWYDATILEAKGDGEYKVHYDGWDSKWDEYVCNDRLQPRTEKEESTGPKGSASGSAASSSSSKEEVGKIRLRNNCSHATVMRVGEKDYTIDKFKYIDIQVDERVWISTLVDGKPTGKQLYFLETGVLEFYADCR</sequence>
<evidence type="ECO:0008006" key="7">
    <source>
        <dbReference type="Google" id="ProtNLM"/>
    </source>
</evidence>
<dbReference type="AlphaFoldDB" id="A0A916NSS9"/>
<dbReference type="SMART" id="SM00743">
    <property type="entry name" value="Agenet"/>
    <property type="match status" value="2"/>
</dbReference>
<gene>
    <name evidence="5" type="ORF">CRYO30217_02451</name>
</gene>
<dbReference type="Proteomes" id="UP000683507">
    <property type="component" value="Chromosome"/>
</dbReference>
<evidence type="ECO:0000256" key="2">
    <source>
        <dbReference type="SAM" id="SignalP"/>
    </source>
</evidence>
<feature type="domain" description="Agenet" evidence="4">
    <location>
        <begin position="146"/>
        <end position="206"/>
    </location>
</feature>
<protein>
    <recommendedName>
        <fullName evidence="7">Tudor domain-containing protein</fullName>
    </recommendedName>
</protein>
<dbReference type="Gene3D" id="2.30.30.140">
    <property type="match status" value="3"/>
</dbReference>
<dbReference type="KEGG" id="ptan:CRYO30217_02451"/>
<feature type="signal peptide" evidence="2">
    <location>
        <begin position="1"/>
        <end position="25"/>
    </location>
</feature>
<feature type="compositionally biased region" description="Low complexity" evidence="1">
    <location>
        <begin position="210"/>
        <end position="221"/>
    </location>
</feature>
<reference evidence="5" key="1">
    <citation type="submission" date="2021-04" db="EMBL/GenBank/DDBJ databases">
        <authorList>
            <person name="Rodrigo-Torres L."/>
            <person name="Arahal R. D."/>
            <person name="Lucena T."/>
        </authorList>
    </citation>
    <scope>NUCLEOTIDE SEQUENCE</scope>
    <source>
        <strain evidence="5">AS29M-1</strain>
    </source>
</reference>
<feature type="domain" description="Tudor" evidence="3">
    <location>
        <begin position="31"/>
        <end position="84"/>
    </location>
</feature>
<feature type="domain" description="Agenet" evidence="4">
    <location>
        <begin position="31"/>
        <end position="87"/>
    </location>
</feature>
<feature type="domain" description="Tudor" evidence="3">
    <location>
        <begin position="85"/>
        <end position="141"/>
    </location>
</feature>
<dbReference type="EMBL" id="OU015584">
    <property type="protein sequence ID" value="CAG5084380.1"/>
    <property type="molecule type" value="Genomic_DNA"/>
</dbReference>
<dbReference type="SMART" id="SM00333">
    <property type="entry name" value="TUDOR"/>
    <property type="match status" value="3"/>
</dbReference>
<dbReference type="CDD" id="cd04508">
    <property type="entry name" value="Tudor_SF"/>
    <property type="match status" value="2"/>
</dbReference>
<dbReference type="SUPFAM" id="SSF54160">
    <property type="entry name" value="Chromo domain-like"/>
    <property type="match status" value="1"/>
</dbReference>
<keyword evidence="6" id="KW-1185">Reference proteome</keyword>
<evidence type="ECO:0000259" key="4">
    <source>
        <dbReference type="SMART" id="SM00743"/>
    </source>
</evidence>
<feature type="region of interest" description="Disordered" evidence="1">
    <location>
        <begin position="198"/>
        <end position="227"/>
    </location>
</feature>
<dbReference type="Pfam" id="PF22732">
    <property type="entry name" value="MSL3_chromo-like"/>
    <property type="match status" value="1"/>
</dbReference>
<organism evidence="5 6">
    <name type="scientific">Parvicella tangerina</name>
    <dbReference type="NCBI Taxonomy" id="2829795"/>
    <lineage>
        <taxon>Bacteria</taxon>
        <taxon>Pseudomonadati</taxon>
        <taxon>Bacteroidota</taxon>
        <taxon>Flavobacteriia</taxon>
        <taxon>Flavobacteriales</taxon>
        <taxon>Parvicellaceae</taxon>
        <taxon>Parvicella</taxon>
    </lineage>
</organism>
<feature type="domain" description="Tudor" evidence="3">
    <location>
        <begin position="146"/>
        <end position="204"/>
    </location>
</feature>
<evidence type="ECO:0000259" key="3">
    <source>
        <dbReference type="SMART" id="SM00333"/>
    </source>
</evidence>
<keyword evidence="2" id="KW-0732">Signal</keyword>
<name>A0A916NSS9_9FLAO</name>
<dbReference type="InterPro" id="IPR002999">
    <property type="entry name" value="Tudor"/>
</dbReference>